<dbReference type="Proteomes" id="UP000182658">
    <property type="component" value="Unassembled WGS sequence"/>
</dbReference>
<feature type="chain" id="PRO_5013335193" description="Secreted protein" evidence="2">
    <location>
        <begin position="18"/>
        <end position="71"/>
    </location>
</feature>
<dbReference type="EMBL" id="KV875096">
    <property type="protein sequence ID" value="OIW31200.1"/>
    <property type="molecule type" value="Genomic_DNA"/>
</dbReference>
<proteinExistence type="predicted"/>
<keyword evidence="2" id="KW-0732">Signal</keyword>
<dbReference type="AlphaFoldDB" id="A0A1J7JMU8"/>
<evidence type="ECO:0000313" key="4">
    <source>
        <dbReference type="Proteomes" id="UP000182658"/>
    </source>
</evidence>
<sequence>MALIASTLLAGIQTTVPSPVGRQERQQRRYTQSYRTDMPSSIASLTKRRSIASEMMFWIQAVSEGDSGHTA</sequence>
<feature type="region of interest" description="Disordered" evidence="1">
    <location>
        <begin position="16"/>
        <end position="41"/>
    </location>
</feature>
<feature type="signal peptide" evidence="2">
    <location>
        <begin position="1"/>
        <end position="17"/>
    </location>
</feature>
<accession>A0A1J7JMU8</accession>
<evidence type="ECO:0000256" key="2">
    <source>
        <dbReference type="SAM" id="SignalP"/>
    </source>
</evidence>
<name>A0A1J7JMU8_9PEZI</name>
<gene>
    <name evidence="3" type="ORF">CONLIGDRAFT_631115</name>
</gene>
<protein>
    <recommendedName>
        <fullName evidence="5">Secreted protein</fullName>
    </recommendedName>
</protein>
<evidence type="ECO:0008006" key="5">
    <source>
        <dbReference type="Google" id="ProtNLM"/>
    </source>
</evidence>
<keyword evidence="4" id="KW-1185">Reference proteome</keyword>
<evidence type="ECO:0000313" key="3">
    <source>
        <dbReference type="EMBL" id="OIW31200.1"/>
    </source>
</evidence>
<evidence type="ECO:0000256" key="1">
    <source>
        <dbReference type="SAM" id="MobiDB-lite"/>
    </source>
</evidence>
<dbReference type="InParanoid" id="A0A1J7JMU8"/>
<organism evidence="3 4">
    <name type="scientific">Coniochaeta ligniaria NRRL 30616</name>
    <dbReference type="NCBI Taxonomy" id="1408157"/>
    <lineage>
        <taxon>Eukaryota</taxon>
        <taxon>Fungi</taxon>
        <taxon>Dikarya</taxon>
        <taxon>Ascomycota</taxon>
        <taxon>Pezizomycotina</taxon>
        <taxon>Sordariomycetes</taxon>
        <taxon>Sordariomycetidae</taxon>
        <taxon>Coniochaetales</taxon>
        <taxon>Coniochaetaceae</taxon>
        <taxon>Coniochaeta</taxon>
    </lineage>
</organism>
<reference evidence="3 4" key="1">
    <citation type="submission" date="2016-10" db="EMBL/GenBank/DDBJ databases">
        <title>Draft genome sequence of Coniochaeta ligniaria NRRL30616, a lignocellulolytic fungus for bioabatement of inhibitors in plant biomass hydrolysates.</title>
        <authorList>
            <consortium name="DOE Joint Genome Institute"/>
            <person name="Jimenez D.J."/>
            <person name="Hector R.E."/>
            <person name="Riley R."/>
            <person name="Sun H."/>
            <person name="Grigoriev I.V."/>
            <person name="Van Elsas J.D."/>
            <person name="Nichols N.N."/>
        </authorList>
    </citation>
    <scope>NUCLEOTIDE SEQUENCE [LARGE SCALE GENOMIC DNA]</scope>
    <source>
        <strain evidence="3 4">NRRL 30616</strain>
    </source>
</reference>